<keyword evidence="4" id="KW-0472">Membrane</keyword>
<dbReference type="Proteomes" id="UP000782705">
    <property type="component" value="Unassembled WGS sequence"/>
</dbReference>
<feature type="transmembrane region" description="Helical" evidence="4">
    <location>
        <begin position="223"/>
        <end position="246"/>
    </location>
</feature>
<keyword evidence="6" id="KW-1185">Reference proteome</keyword>
<organism evidence="5 6">
    <name type="scientific">Candidatus Enterococcus willemsii</name>
    <dbReference type="NCBI Taxonomy" id="1857215"/>
    <lineage>
        <taxon>Bacteria</taxon>
        <taxon>Bacillati</taxon>
        <taxon>Bacillota</taxon>
        <taxon>Bacilli</taxon>
        <taxon>Lactobacillales</taxon>
        <taxon>Enterococcaceae</taxon>
        <taxon>Enterococcus</taxon>
    </lineage>
</organism>
<keyword evidence="1" id="KW-0645">Protease</keyword>
<evidence type="ECO:0000256" key="1">
    <source>
        <dbReference type="ARBA" id="ARBA00022670"/>
    </source>
</evidence>
<keyword evidence="4" id="KW-1133">Transmembrane helix</keyword>
<sequence length="249" mass="28496">MKTNKFKWAIHLFFSVGICLLSFPVIKNTITLVKMQQTTVTITTERPSNIVNERINFPTIENYLNMSPEKLTAVGELMIPIQQIKLPIFAGLNNQQLLVGVGSMYPERDILKDNMVLLGHHLTMKDVLLGNLQQVKVNDPIFVTYLKESLQYQVIEKKIVNEADLSVLENTAEPKLTIITCDKPEMTDKRIVVIAELVKQESNVSRKYAKFGMQDLKTRKRNIAKYSVGPLLIVLLILIFGNYTLWRYV</sequence>
<reference evidence="5 6" key="1">
    <citation type="submission" date="2016-06" db="EMBL/GenBank/DDBJ databases">
        <title>Four novel species of enterococci isolated from chicken manure.</title>
        <authorList>
            <person name="Van Tyne D."/>
        </authorList>
    </citation>
    <scope>NUCLEOTIDE SEQUENCE [LARGE SCALE GENOMIC DNA]</scope>
    <source>
        <strain evidence="5 6">CU12B</strain>
    </source>
</reference>
<dbReference type="CDD" id="cd06165">
    <property type="entry name" value="Sortase_A"/>
    <property type="match status" value="1"/>
</dbReference>
<dbReference type="InterPro" id="IPR005754">
    <property type="entry name" value="Sortase"/>
</dbReference>
<dbReference type="SUPFAM" id="SSF63817">
    <property type="entry name" value="Sortase"/>
    <property type="match status" value="1"/>
</dbReference>
<dbReference type="EMBL" id="MAEL01000043">
    <property type="protein sequence ID" value="KAF1303149.1"/>
    <property type="molecule type" value="Genomic_DNA"/>
</dbReference>
<proteinExistence type="predicted"/>
<protein>
    <recommendedName>
        <fullName evidence="7">Sortase</fullName>
    </recommendedName>
</protein>
<feature type="transmembrane region" description="Helical" evidence="4">
    <location>
        <begin position="6"/>
        <end position="26"/>
    </location>
</feature>
<evidence type="ECO:0000256" key="4">
    <source>
        <dbReference type="SAM" id="Phobius"/>
    </source>
</evidence>
<keyword evidence="2" id="KW-0378">Hydrolase</keyword>
<evidence type="ECO:0000313" key="6">
    <source>
        <dbReference type="Proteomes" id="UP000782705"/>
    </source>
</evidence>
<keyword evidence="4" id="KW-0812">Transmembrane</keyword>
<comment type="caution">
    <text evidence="5">The sequence shown here is derived from an EMBL/GenBank/DDBJ whole genome shotgun (WGS) entry which is preliminary data.</text>
</comment>
<evidence type="ECO:0000256" key="2">
    <source>
        <dbReference type="ARBA" id="ARBA00022801"/>
    </source>
</evidence>
<keyword evidence="3" id="KW-0788">Thiol protease</keyword>
<accession>A0ABQ6YZ46</accession>
<evidence type="ECO:0000313" key="5">
    <source>
        <dbReference type="EMBL" id="KAF1303149.1"/>
    </source>
</evidence>
<dbReference type="RefSeq" id="WP_161902365.1">
    <property type="nucleotide sequence ID" value="NZ_MAEL01000043.1"/>
</dbReference>
<gene>
    <name evidence="5" type="ORF">BAU17_13645</name>
</gene>
<evidence type="ECO:0000256" key="3">
    <source>
        <dbReference type="ARBA" id="ARBA00022807"/>
    </source>
</evidence>
<dbReference type="Gene3D" id="2.40.260.10">
    <property type="entry name" value="Sortase"/>
    <property type="match status" value="1"/>
</dbReference>
<evidence type="ECO:0008006" key="7">
    <source>
        <dbReference type="Google" id="ProtNLM"/>
    </source>
</evidence>
<dbReference type="InterPro" id="IPR042007">
    <property type="entry name" value="Sortase_A"/>
</dbReference>
<dbReference type="NCBIfam" id="TIGR01076">
    <property type="entry name" value="sortase_fam"/>
    <property type="match status" value="1"/>
</dbReference>
<name>A0ABQ6YZ46_9ENTE</name>
<dbReference type="Pfam" id="PF04203">
    <property type="entry name" value="Sortase"/>
    <property type="match status" value="1"/>
</dbReference>
<dbReference type="InterPro" id="IPR023365">
    <property type="entry name" value="Sortase_dom-sf"/>
</dbReference>